<dbReference type="InterPro" id="IPR056884">
    <property type="entry name" value="NPHP3-like_N"/>
</dbReference>
<dbReference type="Proteomes" id="UP000504637">
    <property type="component" value="Unplaced"/>
</dbReference>
<dbReference type="Gene3D" id="3.40.50.300">
    <property type="entry name" value="P-loop containing nucleotide triphosphate hydrolases"/>
    <property type="match status" value="1"/>
</dbReference>
<dbReference type="OrthoDB" id="1577640at2759"/>
<dbReference type="AlphaFoldDB" id="A0A6J3MD17"/>
<evidence type="ECO:0000259" key="2">
    <source>
        <dbReference type="Pfam" id="PF24883"/>
    </source>
</evidence>
<keyword evidence="1" id="KW-0677">Repeat</keyword>
<sequence length="729" mass="82204">MSGVEFAASVAGLASLGIQVCQGLLAYYDGFKDYHADISSTYRNIASMNDVFASLKSLLEDTSLSSKNRAHVQSGILACEATLHKVHGKLKKLRTHDEPSGAKQKAWADLQRLFYPFRASTLAKLKELMEELRGNLSMAIHVLQLDVAVITSHKLDDLFIQGQGISKKLGSIEAQGNAADHKLDTIATSHRDYQKRMILRADAHAAENRRRWDALTHQVNSNSEQMGHIQFRDIILWLSRANMSSSHDAATSKHVHGTGQWLLDLSEYKLWKSSEETVLWLSGKAGCGKTILCSTVIDELTSTLCVGQGDEIRLAYYYFSFNNPEYHGLQSFLASIAAQVCHLAPVSTRARSMYASQQGSIGKASTRQAQELIDLALRHVRLFVVVDALDEIPEQDNKRQEILDWIEQAANARKKIKIFAVSRVSGDIQSAMIASRALHINIGGSGCDADIKKYIVEELRLDRRFEGLSDHLKERIEQELSSKADGMFRWAYCQLESLKRLKSKRPAYIEQTLKGLPLTLDETYERMLAQIDPMFRVEASKALRWLSFAVTPLTMAQLNEACLIDLDDDELVQVENRVPCQELLEILGSLILIEGYPVTRLYSHDDPDGRYWFHDGLRVRLSHFSVQEYLVCNRIKESKLSQFALQPDDGRTVLLRYTIAYLECCVQAMQDVMPESLDSPFRPTLGRQALFYGRYPLFRYMAFALATYLSTDDETIVQQAMPLLRAGGF</sequence>
<evidence type="ECO:0000313" key="4">
    <source>
        <dbReference type="RefSeq" id="XP_033461768.1"/>
    </source>
</evidence>
<dbReference type="SUPFAM" id="SSF52540">
    <property type="entry name" value="P-loop containing nucleoside triphosphate hydrolases"/>
    <property type="match status" value="1"/>
</dbReference>
<dbReference type="InterPro" id="IPR027417">
    <property type="entry name" value="P-loop_NTPase"/>
</dbReference>
<reference evidence="4" key="2">
    <citation type="submission" date="2020-04" db="EMBL/GenBank/DDBJ databases">
        <authorList>
            <consortium name="NCBI Genome Project"/>
        </authorList>
    </citation>
    <scope>NUCLEOTIDE SEQUENCE</scope>
    <source>
        <strain evidence="4">CBS 342.82</strain>
    </source>
</reference>
<feature type="domain" description="Nephrocystin 3-like N-terminal" evidence="2">
    <location>
        <begin position="257"/>
        <end position="423"/>
    </location>
</feature>
<reference evidence="4" key="1">
    <citation type="submission" date="2020-01" db="EMBL/GenBank/DDBJ databases">
        <authorList>
            <consortium name="DOE Joint Genome Institute"/>
            <person name="Haridas S."/>
            <person name="Albert R."/>
            <person name="Binder M."/>
            <person name="Bloem J."/>
            <person name="Labutti K."/>
            <person name="Salamov A."/>
            <person name="Andreopoulos B."/>
            <person name="Baker S.E."/>
            <person name="Barry K."/>
            <person name="Bills G."/>
            <person name="Bluhm B.H."/>
            <person name="Cannon C."/>
            <person name="Castanera R."/>
            <person name="Culley D.E."/>
            <person name="Daum C."/>
            <person name="Ezra D."/>
            <person name="Gonzalez J.B."/>
            <person name="Henrissat B."/>
            <person name="Kuo A."/>
            <person name="Liang C."/>
            <person name="Lipzen A."/>
            <person name="Lutzoni F."/>
            <person name="Magnuson J."/>
            <person name="Mondo S."/>
            <person name="Nolan M."/>
            <person name="Ohm R."/>
            <person name="Pangilinan J."/>
            <person name="Park H.-J."/>
            <person name="Ramirez L."/>
            <person name="Alfaro M."/>
            <person name="Sun H."/>
            <person name="Tritt A."/>
            <person name="Yoshinaga Y."/>
            <person name="Zwiers L.-H."/>
            <person name="Turgeon B.G."/>
            <person name="Goodwin S.B."/>
            <person name="Spatafora J.W."/>
            <person name="Crous P.W."/>
            <person name="Grigoriev I.V."/>
        </authorList>
    </citation>
    <scope>NUCLEOTIDE SEQUENCE</scope>
    <source>
        <strain evidence="4">CBS 342.82</strain>
    </source>
</reference>
<organism evidence="4">
    <name type="scientific">Dissoconium aciculare CBS 342.82</name>
    <dbReference type="NCBI Taxonomy" id="1314786"/>
    <lineage>
        <taxon>Eukaryota</taxon>
        <taxon>Fungi</taxon>
        <taxon>Dikarya</taxon>
        <taxon>Ascomycota</taxon>
        <taxon>Pezizomycotina</taxon>
        <taxon>Dothideomycetes</taxon>
        <taxon>Dothideomycetidae</taxon>
        <taxon>Mycosphaerellales</taxon>
        <taxon>Dissoconiaceae</taxon>
        <taxon>Dissoconium</taxon>
    </lineage>
</organism>
<dbReference type="GeneID" id="54360312"/>
<feature type="non-terminal residue" evidence="4">
    <location>
        <position position="729"/>
    </location>
</feature>
<dbReference type="Pfam" id="PF24883">
    <property type="entry name" value="NPHP3_N"/>
    <property type="match status" value="1"/>
</dbReference>
<dbReference type="PANTHER" id="PTHR10039">
    <property type="entry name" value="AMELOGENIN"/>
    <property type="match status" value="1"/>
</dbReference>
<accession>A0A6J3MD17</accession>
<gene>
    <name evidence="4" type="ORF">K489DRAFT_354998</name>
</gene>
<keyword evidence="3" id="KW-1185">Reference proteome</keyword>
<evidence type="ECO:0000313" key="3">
    <source>
        <dbReference type="Proteomes" id="UP000504637"/>
    </source>
</evidence>
<protein>
    <recommendedName>
        <fullName evidence="2">Nephrocystin 3-like N-terminal domain-containing protein</fullName>
    </recommendedName>
</protein>
<dbReference type="RefSeq" id="XP_033461768.1">
    <property type="nucleotide sequence ID" value="XM_033602512.1"/>
</dbReference>
<reference evidence="4" key="3">
    <citation type="submission" date="2025-08" db="UniProtKB">
        <authorList>
            <consortium name="RefSeq"/>
        </authorList>
    </citation>
    <scope>IDENTIFICATION</scope>
    <source>
        <strain evidence="4">CBS 342.82</strain>
    </source>
</reference>
<dbReference type="PANTHER" id="PTHR10039:SF16">
    <property type="entry name" value="GPI INOSITOL-DEACYLASE"/>
    <property type="match status" value="1"/>
</dbReference>
<proteinExistence type="predicted"/>
<evidence type="ECO:0000256" key="1">
    <source>
        <dbReference type="ARBA" id="ARBA00022737"/>
    </source>
</evidence>
<name>A0A6J3MD17_9PEZI</name>